<protein>
    <submittedName>
        <fullName evidence="1">Uncharacterized protein</fullName>
    </submittedName>
</protein>
<dbReference type="EMBL" id="JASPKY010000335">
    <property type="protein sequence ID" value="KAK9708171.1"/>
    <property type="molecule type" value="Genomic_DNA"/>
</dbReference>
<dbReference type="AlphaFoldDB" id="A0AAW1JWH3"/>
<accession>A0AAW1JWH3</accession>
<sequence length="200" mass="22473">MFWILLILNASQENNHIATKTNGPPTDEFNSNCVEDVLSFNIAAITVKSHTVVGNQYETATIVPSTNESNQTFLKHTESKAFLVNWDCNNNIIHNALSELFVTFKQHVTCSIPQRENVAMAAHTLSNVTATALRRHLLGAEAKLARDVAGFLEIIHDWFAIMNTYSPIAKIPTMKAFGQNLHIQNNLLNNFKICIYKIIY</sequence>
<organism evidence="1 2">
    <name type="scientific">Popillia japonica</name>
    <name type="common">Japanese beetle</name>
    <dbReference type="NCBI Taxonomy" id="7064"/>
    <lineage>
        <taxon>Eukaryota</taxon>
        <taxon>Metazoa</taxon>
        <taxon>Ecdysozoa</taxon>
        <taxon>Arthropoda</taxon>
        <taxon>Hexapoda</taxon>
        <taxon>Insecta</taxon>
        <taxon>Pterygota</taxon>
        <taxon>Neoptera</taxon>
        <taxon>Endopterygota</taxon>
        <taxon>Coleoptera</taxon>
        <taxon>Polyphaga</taxon>
        <taxon>Scarabaeiformia</taxon>
        <taxon>Scarabaeidae</taxon>
        <taxon>Rutelinae</taxon>
        <taxon>Popillia</taxon>
    </lineage>
</organism>
<evidence type="ECO:0000313" key="1">
    <source>
        <dbReference type="EMBL" id="KAK9708171.1"/>
    </source>
</evidence>
<name>A0AAW1JWH3_POPJA</name>
<dbReference type="Proteomes" id="UP001458880">
    <property type="component" value="Unassembled WGS sequence"/>
</dbReference>
<keyword evidence="2" id="KW-1185">Reference proteome</keyword>
<reference evidence="1 2" key="1">
    <citation type="journal article" date="2024" name="BMC Genomics">
        <title>De novo assembly and annotation of Popillia japonica's genome with initial clues to its potential as an invasive pest.</title>
        <authorList>
            <person name="Cucini C."/>
            <person name="Boschi S."/>
            <person name="Funari R."/>
            <person name="Cardaioli E."/>
            <person name="Iannotti N."/>
            <person name="Marturano G."/>
            <person name="Paoli F."/>
            <person name="Bruttini M."/>
            <person name="Carapelli A."/>
            <person name="Frati F."/>
            <person name="Nardi F."/>
        </authorList>
    </citation>
    <scope>NUCLEOTIDE SEQUENCE [LARGE SCALE GENOMIC DNA]</scope>
    <source>
        <strain evidence="1">DMR45628</strain>
    </source>
</reference>
<comment type="caution">
    <text evidence="1">The sequence shown here is derived from an EMBL/GenBank/DDBJ whole genome shotgun (WGS) entry which is preliminary data.</text>
</comment>
<evidence type="ECO:0000313" key="2">
    <source>
        <dbReference type="Proteomes" id="UP001458880"/>
    </source>
</evidence>
<gene>
    <name evidence="1" type="ORF">QE152_g27389</name>
</gene>
<proteinExistence type="predicted"/>